<sequence>MLVSRDSGQVRRHFRPRGDNPVLDTYPVASPDDGFIISEAEVQIICLSDAEWNNQARIAAYDRRIQCEHRFLWDMQVSDPSYSHGWTFQAGLWKADIHPRRLGSRVHKYEVMFTTCPAPKLSGLVAVMLVKTHRGADPECRVWINEELDWWETNMDDAHEANGEYEVVFAMLAGIVKQNYPRNAEFY</sequence>
<organism evidence="1 2">
    <name type="scientific">Mycena chlorophos</name>
    <name type="common">Agaric fungus</name>
    <name type="synonym">Agaricus chlorophos</name>
    <dbReference type="NCBI Taxonomy" id="658473"/>
    <lineage>
        <taxon>Eukaryota</taxon>
        <taxon>Fungi</taxon>
        <taxon>Dikarya</taxon>
        <taxon>Basidiomycota</taxon>
        <taxon>Agaricomycotina</taxon>
        <taxon>Agaricomycetes</taxon>
        <taxon>Agaricomycetidae</taxon>
        <taxon>Agaricales</taxon>
        <taxon>Marasmiineae</taxon>
        <taxon>Mycenaceae</taxon>
        <taxon>Mycena</taxon>
    </lineage>
</organism>
<gene>
    <name evidence="1" type="ORF">MCHLO_13146</name>
</gene>
<dbReference type="Proteomes" id="UP000815677">
    <property type="component" value="Unassembled WGS sequence"/>
</dbReference>
<proteinExistence type="predicted"/>
<name>A0ABQ0M2U1_MYCCL</name>
<dbReference type="EMBL" id="DF849295">
    <property type="protein sequence ID" value="GAT56501.1"/>
    <property type="molecule type" value="Genomic_DNA"/>
</dbReference>
<protein>
    <submittedName>
        <fullName evidence="1">Uncharacterized protein</fullName>
    </submittedName>
</protein>
<reference evidence="1" key="1">
    <citation type="submission" date="2014-09" db="EMBL/GenBank/DDBJ databases">
        <title>Genome sequence of the luminous mushroom Mycena chlorophos for searching fungal bioluminescence genes.</title>
        <authorList>
            <person name="Tanaka Y."/>
            <person name="Kasuga D."/>
            <person name="Oba Y."/>
            <person name="Hase S."/>
            <person name="Sato K."/>
            <person name="Oba Y."/>
            <person name="Sakakibara Y."/>
        </authorList>
    </citation>
    <scope>NUCLEOTIDE SEQUENCE</scope>
</reference>
<accession>A0ABQ0M2U1</accession>
<keyword evidence="2" id="KW-1185">Reference proteome</keyword>
<evidence type="ECO:0000313" key="1">
    <source>
        <dbReference type="EMBL" id="GAT56501.1"/>
    </source>
</evidence>
<evidence type="ECO:0000313" key="2">
    <source>
        <dbReference type="Proteomes" id="UP000815677"/>
    </source>
</evidence>